<protein>
    <submittedName>
        <fullName evidence="2">Uncharacterized protein</fullName>
    </submittedName>
</protein>
<keyword evidence="3" id="KW-1185">Reference proteome</keyword>
<evidence type="ECO:0000313" key="3">
    <source>
        <dbReference type="Proteomes" id="UP001309876"/>
    </source>
</evidence>
<dbReference type="Proteomes" id="UP001309876">
    <property type="component" value="Unassembled WGS sequence"/>
</dbReference>
<sequence length="153" mass="17159">MAHLLSEPVTSILCSFIGCSLALAFREGVLALIKPEKTTKDKTDLPRIDYKKTKRDDTKLREQKLCRGMRFADYMLGEKALVDKHRQAASSEDSTPRHTPSDTDSAITGSESDDIAQLVPLPENNEPEVVRKRKNNKAGKNKSEEGLRRISYV</sequence>
<gene>
    <name evidence="2" type="ORF">LTR05_005800</name>
</gene>
<evidence type="ECO:0000313" key="2">
    <source>
        <dbReference type="EMBL" id="KAK5084722.1"/>
    </source>
</evidence>
<feature type="compositionally biased region" description="Basic and acidic residues" evidence="1">
    <location>
        <begin position="141"/>
        <end position="153"/>
    </location>
</feature>
<name>A0AAN7SYX9_9EURO</name>
<dbReference type="EMBL" id="JAVRRJ010000005">
    <property type="protein sequence ID" value="KAK5084722.1"/>
    <property type="molecule type" value="Genomic_DNA"/>
</dbReference>
<organism evidence="2 3">
    <name type="scientific">Lithohypha guttulata</name>
    <dbReference type="NCBI Taxonomy" id="1690604"/>
    <lineage>
        <taxon>Eukaryota</taxon>
        <taxon>Fungi</taxon>
        <taxon>Dikarya</taxon>
        <taxon>Ascomycota</taxon>
        <taxon>Pezizomycotina</taxon>
        <taxon>Eurotiomycetes</taxon>
        <taxon>Chaetothyriomycetidae</taxon>
        <taxon>Chaetothyriales</taxon>
        <taxon>Trichomeriaceae</taxon>
        <taxon>Lithohypha</taxon>
    </lineage>
</organism>
<comment type="caution">
    <text evidence="2">The sequence shown here is derived from an EMBL/GenBank/DDBJ whole genome shotgun (WGS) entry which is preliminary data.</text>
</comment>
<accession>A0AAN7SYX9</accession>
<reference evidence="2 3" key="1">
    <citation type="submission" date="2023-08" db="EMBL/GenBank/DDBJ databases">
        <title>Black Yeasts Isolated from many extreme environments.</title>
        <authorList>
            <person name="Coleine C."/>
            <person name="Stajich J.E."/>
            <person name="Selbmann L."/>
        </authorList>
    </citation>
    <scope>NUCLEOTIDE SEQUENCE [LARGE SCALE GENOMIC DNA]</scope>
    <source>
        <strain evidence="2 3">CCFEE 5910</strain>
    </source>
</reference>
<feature type="compositionally biased region" description="Basic residues" evidence="1">
    <location>
        <begin position="131"/>
        <end position="140"/>
    </location>
</feature>
<proteinExistence type="predicted"/>
<feature type="region of interest" description="Disordered" evidence="1">
    <location>
        <begin position="83"/>
        <end position="153"/>
    </location>
</feature>
<evidence type="ECO:0000256" key="1">
    <source>
        <dbReference type="SAM" id="MobiDB-lite"/>
    </source>
</evidence>
<dbReference type="AlphaFoldDB" id="A0AAN7SYX9"/>